<dbReference type="AlphaFoldDB" id="W1NIF0"/>
<gene>
    <name evidence="2" type="ORF">AMTR_s00023p00063930</name>
</gene>
<feature type="non-terminal residue" evidence="2">
    <location>
        <position position="1"/>
    </location>
</feature>
<dbReference type="Gramene" id="ERM95557">
    <property type="protein sequence ID" value="ERM95557"/>
    <property type="gene ID" value="AMTR_s00023p00063930"/>
</dbReference>
<reference evidence="3" key="1">
    <citation type="journal article" date="2013" name="Science">
        <title>The Amborella genome and the evolution of flowering plants.</title>
        <authorList>
            <consortium name="Amborella Genome Project"/>
        </authorList>
    </citation>
    <scope>NUCLEOTIDE SEQUENCE [LARGE SCALE GENOMIC DNA]</scope>
</reference>
<dbReference type="InterPro" id="IPR001611">
    <property type="entry name" value="Leu-rich_rpt"/>
</dbReference>
<dbReference type="SUPFAM" id="SSF52058">
    <property type="entry name" value="L domain-like"/>
    <property type="match status" value="1"/>
</dbReference>
<dbReference type="InterPro" id="IPR032675">
    <property type="entry name" value="LRR_dom_sf"/>
</dbReference>
<dbReference type="PANTHER" id="PTHR48059:SF30">
    <property type="entry name" value="OS06G0587000 PROTEIN"/>
    <property type="match status" value="1"/>
</dbReference>
<proteinExistence type="predicted"/>
<dbReference type="HOGENOM" id="CLU_2256900_0_0_1"/>
<dbReference type="Gene3D" id="3.80.10.10">
    <property type="entry name" value="Ribonuclease Inhibitor"/>
    <property type="match status" value="1"/>
</dbReference>
<comment type="subcellular location">
    <subcellularLocation>
        <location evidence="1">Cell envelope</location>
    </subcellularLocation>
</comment>
<evidence type="ECO:0000313" key="2">
    <source>
        <dbReference type="EMBL" id="ERM95557.1"/>
    </source>
</evidence>
<dbReference type="InterPro" id="IPR051848">
    <property type="entry name" value="PGIP"/>
</dbReference>
<accession>W1NIF0</accession>
<dbReference type="Pfam" id="PF00560">
    <property type="entry name" value="LRR_1"/>
    <property type="match status" value="1"/>
</dbReference>
<name>W1NIF0_AMBTC</name>
<evidence type="ECO:0000256" key="1">
    <source>
        <dbReference type="ARBA" id="ARBA00004196"/>
    </source>
</evidence>
<keyword evidence="3" id="KW-1185">Reference proteome</keyword>
<sequence>SLSGLSKSSYLRGQELLFIIVSTRLSKPSPLARNSLLSLANNELFGKLPASMTGNFTHLLYLNLSFNALSGEIPASLAQALELTSLFLSNNFSGNLLSGFGYLQ</sequence>
<evidence type="ECO:0000313" key="3">
    <source>
        <dbReference type="Proteomes" id="UP000017836"/>
    </source>
</evidence>
<protein>
    <submittedName>
        <fullName evidence="2">Uncharacterized protein</fullName>
    </submittedName>
</protein>
<dbReference type="EMBL" id="KI397474">
    <property type="protein sequence ID" value="ERM95557.1"/>
    <property type="molecule type" value="Genomic_DNA"/>
</dbReference>
<dbReference type="PANTHER" id="PTHR48059">
    <property type="entry name" value="POLYGALACTURONASE INHIBITOR 1"/>
    <property type="match status" value="1"/>
</dbReference>
<organism evidence="2 3">
    <name type="scientific">Amborella trichopoda</name>
    <dbReference type="NCBI Taxonomy" id="13333"/>
    <lineage>
        <taxon>Eukaryota</taxon>
        <taxon>Viridiplantae</taxon>
        <taxon>Streptophyta</taxon>
        <taxon>Embryophyta</taxon>
        <taxon>Tracheophyta</taxon>
        <taxon>Spermatophyta</taxon>
        <taxon>Magnoliopsida</taxon>
        <taxon>Amborellales</taxon>
        <taxon>Amborellaceae</taxon>
        <taxon>Amborella</taxon>
    </lineage>
</organism>
<dbReference type="Proteomes" id="UP000017836">
    <property type="component" value="Unassembled WGS sequence"/>
</dbReference>